<dbReference type="InterPro" id="IPR037523">
    <property type="entry name" value="VOC_core"/>
</dbReference>
<keyword evidence="3" id="KW-1185">Reference proteome</keyword>
<dbReference type="PROSITE" id="PS51819">
    <property type="entry name" value="VOC"/>
    <property type="match status" value="1"/>
</dbReference>
<dbReference type="Pfam" id="PF00903">
    <property type="entry name" value="Glyoxalase"/>
    <property type="match status" value="1"/>
</dbReference>
<evidence type="ECO:0000313" key="3">
    <source>
        <dbReference type="Proteomes" id="UP001321580"/>
    </source>
</evidence>
<dbReference type="SUPFAM" id="SSF54593">
    <property type="entry name" value="Glyoxalase/Bleomycin resistance protein/Dihydroxybiphenyl dioxygenase"/>
    <property type="match status" value="1"/>
</dbReference>
<comment type="caution">
    <text evidence="2">The sequence shown here is derived from an EMBL/GenBank/DDBJ whole genome shotgun (WGS) entry which is preliminary data.</text>
</comment>
<evidence type="ECO:0000313" key="2">
    <source>
        <dbReference type="EMBL" id="MDI9239523.1"/>
    </source>
</evidence>
<dbReference type="Gene3D" id="3.10.180.10">
    <property type="entry name" value="2,3-Dihydroxybiphenyl 1,2-Dioxygenase, domain 1"/>
    <property type="match status" value="1"/>
</dbReference>
<dbReference type="PANTHER" id="PTHR35006">
    <property type="entry name" value="GLYOXALASE FAMILY PROTEIN (AFU_ORTHOLOGUE AFUA_5G14830)"/>
    <property type="match status" value="1"/>
</dbReference>
<dbReference type="Proteomes" id="UP001321580">
    <property type="component" value="Unassembled WGS sequence"/>
</dbReference>
<name>A0ABT6XHS9_9GAMM</name>
<accession>A0ABT6XHS9</accession>
<organism evidence="2 3">
    <name type="scientific">Lysobacter stagni</name>
    <dbReference type="NCBI Taxonomy" id="3045172"/>
    <lineage>
        <taxon>Bacteria</taxon>
        <taxon>Pseudomonadati</taxon>
        <taxon>Pseudomonadota</taxon>
        <taxon>Gammaproteobacteria</taxon>
        <taxon>Lysobacterales</taxon>
        <taxon>Lysobacteraceae</taxon>
        <taxon>Lysobacter</taxon>
    </lineage>
</organism>
<reference evidence="2 3" key="1">
    <citation type="submission" date="2023-05" db="EMBL/GenBank/DDBJ databases">
        <title>Lysobacter sp. strain LF1 Genome sequencing and assembly.</title>
        <authorList>
            <person name="Jung Y."/>
        </authorList>
    </citation>
    <scope>NUCLEOTIDE SEQUENCE [LARGE SCALE GENOMIC DNA]</scope>
    <source>
        <strain evidence="2 3">LF1</strain>
    </source>
</reference>
<evidence type="ECO:0000259" key="1">
    <source>
        <dbReference type="PROSITE" id="PS51819"/>
    </source>
</evidence>
<dbReference type="EMBL" id="JASGBI010000001">
    <property type="protein sequence ID" value="MDI9239523.1"/>
    <property type="molecule type" value="Genomic_DNA"/>
</dbReference>
<dbReference type="PANTHER" id="PTHR35006:SF2">
    <property type="entry name" value="GLYOXALASE FAMILY PROTEIN (AFU_ORTHOLOGUE AFUA_5G14830)"/>
    <property type="match status" value="1"/>
</dbReference>
<dbReference type="InterPro" id="IPR004360">
    <property type="entry name" value="Glyas_Fos-R_dOase_dom"/>
</dbReference>
<protein>
    <submittedName>
        <fullName evidence="2">VOC family protein</fullName>
    </submittedName>
</protein>
<gene>
    <name evidence="2" type="ORF">QLQ15_11475</name>
</gene>
<dbReference type="RefSeq" id="WP_283212903.1">
    <property type="nucleotide sequence ID" value="NZ_JASGBI010000001.1"/>
</dbReference>
<feature type="domain" description="VOC" evidence="1">
    <location>
        <begin position="1"/>
        <end position="125"/>
    </location>
</feature>
<proteinExistence type="predicted"/>
<dbReference type="InterPro" id="IPR029068">
    <property type="entry name" value="Glyas_Bleomycin-R_OHBP_Dase"/>
</dbReference>
<dbReference type="CDD" id="cd07262">
    <property type="entry name" value="VOC_like"/>
    <property type="match status" value="1"/>
</dbReference>
<sequence length="128" mass="13545">MIDHIGLTVSDYARARAFYERVLPLLGYGVVMQVTREESGGYEGCGFGPPGKPAFWIGTGDAHGGGTHVAFQAATRAAVDAFHATALQAGARDNGAPGLRAHYHPNYYGAFVIDLDGNNVEAVCHLPE</sequence>